<dbReference type="CDD" id="cd07346">
    <property type="entry name" value="ABC_6TM_exporters"/>
    <property type="match status" value="1"/>
</dbReference>
<sequence length="642" mass="73353">MNEKKEKKIVYTGINKLFRSDNVQILWDSLHDGTIREFLDDWKWIFSYSKKYRWIVVFYTVLGIVGSTMSIGSAYVSRVLINIIVGQQHEKLGMLVALMIGMMLFSLALNSINSYINARISIYVNNDIQAGIFDRIMDARWKELSNYPSGDLLNRFNGDVGTIAANAINWIPNLVINIYTFIATFVVLWRMDYAMALIAFLSAPILLGLSRFIMRRMKEYRKRVLELNSKMMSFEVETFYNFDMIKSFGIFGYYSKKLREWQQRYKRFNLDYNKFEIKSNILLTLVSSVVSMAAFAYCLYRLWTGQIMYGDMTFFLQQRSALSNRFNSLVATIPGMLNSSVSAHRIRELIDLPREEHDPKNAELLEEQRGSGITVSVNDITFGYDERKNVYENSEFKVSSGEIVAIMAESGGGKTTLIRLLLGMLEPQEGNVTLKSGSGNEFPMNSDMRRFFAYVPQGNTLFSGTIADNMRMVNEEASDEEVIGALKTACAWEFIEQMPDGINSVLGERGRGLSEGQAQRISIARALLRNAPILLLDEATSALDRDTEERVLHNIMESHPDRLIILSTHRPAALKLCDRIYRIGEGKMGEITSEEAQTLNERISSADTRNKREEYPAELSMPMTPPEKDTVKNNTDEGWWNT</sequence>
<accession>A0A011UE95</accession>
<keyword evidence="3" id="KW-0547">Nucleotide-binding</keyword>
<keyword evidence="5 9" id="KW-1133">Transmembrane helix</keyword>
<dbReference type="GO" id="GO:0005886">
    <property type="term" value="C:plasma membrane"/>
    <property type="evidence" value="ECO:0007669"/>
    <property type="project" value="UniProtKB-SubCell"/>
</dbReference>
<dbReference type="PROSITE" id="PS50893">
    <property type="entry name" value="ABC_TRANSPORTER_2"/>
    <property type="match status" value="1"/>
</dbReference>
<gene>
    <name evidence="12" type="ORF">RASY3_11495</name>
</gene>
<evidence type="ECO:0000256" key="4">
    <source>
        <dbReference type="ARBA" id="ARBA00022840"/>
    </source>
</evidence>
<dbReference type="Pfam" id="PF00005">
    <property type="entry name" value="ABC_tran"/>
    <property type="match status" value="1"/>
</dbReference>
<dbReference type="GO" id="GO:0005524">
    <property type="term" value="F:ATP binding"/>
    <property type="evidence" value="ECO:0007669"/>
    <property type="project" value="UniProtKB-KW"/>
</dbReference>
<evidence type="ECO:0000259" key="11">
    <source>
        <dbReference type="PROSITE" id="PS50929"/>
    </source>
</evidence>
<name>A0A011UE95_RUMAL</name>
<evidence type="ECO:0000256" key="8">
    <source>
        <dbReference type="SAM" id="MobiDB-lite"/>
    </source>
</evidence>
<reference evidence="12 13" key="1">
    <citation type="submission" date="2013-06" db="EMBL/GenBank/DDBJ databases">
        <title>Rumen cellulosomics: divergent fiber-degrading strategies revealed by comparative genome-wide analysis of six Ruminococcal strains.</title>
        <authorList>
            <person name="Dassa B."/>
            <person name="Borovok I."/>
            <person name="Lamed R."/>
            <person name="Flint H."/>
            <person name="Yeoman C.J."/>
            <person name="White B."/>
            <person name="Bayer E.A."/>
        </authorList>
    </citation>
    <scope>NUCLEOTIDE SEQUENCE [LARGE SCALE GENOMIC DNA]</scope>
    <source>
        <strain evidence="12 13">SY3</strain>
    </source>
</reference>
<dbReference type="PANTHER" id="PTHR43394">
    <property type="entry name" value="ATP-DEPENDENT PERMEASE MDL1, MITOCHONDRIAL"/>
    <property type="match status" value="1"/>
</dbReference>
<evidence type="ECO:0000256" key="1">
    <source>
        <dbReference type="ARBA" id="ARBA00004651"/>
    </source>
</evidence>
<keyword evidence="6 9" id="KW-0472">Membrane</keyword>
<proteinExistence type="predicted"/>
<dbReference type="PANTHER" id="PTHR43394:SF1">
    <property type="entry name" value="ATP-BINDING CASSETTE SUB-FAMILY B MEMBER 10, MITOCHONDRIAL"/>
    <property type="match status" value="1"/>
</dbReference>
<feature type="domain" description="ABC transporter" evidence="10">
    <location>
        <begin position="375"/>
        <end position="610"/>
    </location>
</feature>
<dbReference type="SMART" id="SM00382">
    <property type="entry name" value="AAA"/>
    <property type="match status" value="1"/>
</dbReference>
<dbReference type="AlphaFoldDB" id="A0A011UE95"/>
<dbReference type="Gene3D" id="1.20.1560.10">
    <property type="entry name" value="ABC transporter type 1, transmembrane domain"/>
    <property type="match status" value="1"/>
</dbReference>
<feature type="transmembrane region" description="Helical" evidence="9">
    <location>
        <begin position="52"/>
        <end position="72"/>
    </location>
</feature>
<dbReference type="Pfam" id="PF00664">
    <property type="entry name" value="ABC_membrane"/>
    <property type="match status" value="1"/>
</dbReference>
<evidence type="ECO:0000256" key="9">
    <source>
        <dbReference type="SAM" id="Phobius"/>
    </source>
</evidence>
<protein>
    <recommendedName>
        <fullName evidence="14">Multidrug ABC transporter permease</fullName>
    </recommendedName>
</protein>
<dbReference type="Proteomes" id="UP000021369">
    <property type="component" value="Unassembled WGS sequence"/>
</dbReference>
<dbReference type="InterPro" id="IPR003439">
    <property type="entry name" value="ABC_transporter-like_ATP-bd"/>
</dbReference>
<feature type="transmembrane region" description="Helical" evidence="9">
    <location>
        <begin position="195"/>
        <end position="214"/>
    </location>
</feature>
<evidence type="ECO:0000256" key="6">
    <source>
        <dbReference type="ARBA" id="ARBA00023136"/>
    </source>
</evidence>
<comment type="subcellular location">
    <subcellularLocation>
        <location evidence="1">Cell membrane</location>
        <topology evidence="1">Multi-pass membrane protein</topology>
    </subcellularLocation>
</comment>
<evidence type="ECO:0000256" key="3">
    <source>
        <dbReference type="ARBA" id="ARBA00022741"/>
    </source>
</evidence>
<evidence type="ECO:0000313" key="12">
    <source>
        <dbReference type="EMBL" id="EXM38939.1"/>
    </source>
</evidence>
<feature type="domain" description="ABC transmembrane type-1" evidence="11">
    <location>
        <begin position="57"/>
        <end position="338"/>
    </location>
</feature>
<dbReference type="GO" id="GO:0016887">
    <property type="term" value="F:ATP hydrolysis activity"/>
    <property type="evidence" value="ECO:0007669"/>
    <property type="project" value="InterPro"/>
</dbReference>
<evidence type="ECO:0000256" key="2">
    <source>
        <dbReference type="ARBA" id="ARBA00022692"/>
    </source>
</evidence>
<feature type="transmembrane region" description="Helical" evidence="9">
    <location>
        <begin position="170"/>
        <end position="189"/>
    </location>
</feature>
<keyword evidence="7" id="KW-0175">Coiled coil</keyword>
<dbReference type="InterPro" id="IPR011527">
    <property type="entry name" value="ABC1_TM_dom"/>
</dbReference>
<evidence type="ECO:0000256" key="7">
    <source>
        <dbReference type="SAM" id="Coils"/>
    </source>
</evidence>
<dbReference type="PATRIC" id="fig|1341156.4.peg.2241"/>
<organism evidence="12 13">
    <name type="scientific">Ruminococcus albus SY3</name>
    <dbReference type="NCBI Taxonomy" id="1341156"/>
    <lineage>
        <taxon>Bacteria</taxon>
        <taxon>Bacillati</taxon>
        <taxon>Bacillota</taxon>
        <taxon>Clostridia</taxon>
        <taxon>Eubacteriales</taxon>
        <taxon>Oscillospiraceae</taxon>
        <taxon>Ruminococcus</taxon>
    </lineage>
</organism>
<evidence type="ECO:0008006" key="14">
    <source>
        <dbReference type="Google" id="ProtNLM"/>
    </source>
</evidence>
<evidence type="ECO:0000259" key="10">
    <source>
        <dbReference type="PROSITE" id="PS50893"/>
    </source>
</evidence>
<keyword evidence="4" id="KW-0067">ATP-binding</keyword>
<feature type="compositionally biased region" description="Basic and acidic residues" evidence="8">
    <location>
        <begin position="626"/>
        <end position="635"/>
    </location>
</feature>
<dbReference type="InterPro" id="IPR003593">
    <property type="entry name" value="AAA+_ATPase"/>
</dbReference>
<dbReference type="InterPro" id="IPR027417">
    <property type="entry name" value="P-loop_NTPase"/>
</dbReference>
<feature type="transmembrane region" description="Helical" evidence="9">
    <location>
        <begin position="281"/>
        <end position="303"/>
    </location>
</feature>
<dbReference type="EMBL" id="JEOB01000003">
    <property type="protein sequence ID" value="EXM38939.1"/>
    <property type="molecule type" value="Genomic_DNA"/>
</dbReference>
<keyword evidence="13" id="KW-1185">Reference proteome</keyword>
<dbReference type="GO" id="GO:0015421">
    <property type="term" value="F:ABC-type oligopeptide transporter activity"/>
    <property type="evidence" value="ECO:0007669"/>
    <property type="project" value="TreeGrafter"/>
</dbReference>
<evidence type="ECO:0000313" key="13">
    <source>
        <dbReference type="Proteomes" id="UP000021369"/>
    </source>
</evidence>
<keyword evidence="2 9" id="KW-0812">Transmembrane</keyword>
<feature type="coiled-coil region" evidence="7">
    <location>
        <begin position="217"/>
        <end position="278"/>
    </location>
</feature>
<dbReference type="PROSITE" id="PS50929">
    <property type="entry name" value="ABC_TM1F"/>
    <property type="match status" value="1"/>
</dbReference>
<dbReference type="InterPro" id="IPR039421">
    <property type="entry name" value="Type_1_exporter"/>
</dbReference>
<feature type="region of interest" description="Disordered" evidence="8">
    <location>
        <begin position="601"/>
        <end position="642"/>
    </location>
</feature>
<comment type="caution">
    <text evidence="12">The sequence shown here is derived from an EMBL/GenBank/DDBJ whole genome shotgun (WGS) entry which is preliminary data.</text>
</comment>
<dbReference type="SUPFAM" id="SSF90123">
    <property type="entry name" value="ABC transporter transmembrane region"/>
    <property type="match status" value="1"/>
</dbReference>
<dbReference type="Gene3D" id="3.40.50.300">
    <property type="entry name" value="P-loop containing nucleotide triphosphate hydrolases"/>
    <property type="match status" value="1"/>
</dbReference>
<dbReference type="SUPFAM" id="SSF52540">
    <property type="entry name" value="P-loop containing nucleoside triphosphate hydrolases"/>
    <property type="match status" value="1"/>
</dbReference>
<dbReference type="InterPro" id="IPR036640">
    <property type="entry name" value="ABC1_TM_sf"/>
</dbReference>
<feature type="transmembrane region" description="Helical" evidence="9">
    <location>
        <begin position="92"/>
        <end position="112"/>
    </location>
</feature>
<evidence type="ECO:0000256" key="5">
    <source>
        <dbReference type="ARBA" id="ARBA00022989"/>
    </source>
</evidence>